<sequence>MENFVLNLPVYLILIFTVITFLQSGIDKLVDWKGNYGWLTGHFKGTFMGGMVSLLLGIILVLEVITGLLALAAIFTLWRNEDLLFSQWALGLAAVTLLMLLFGQRVAKDYAGAFTIVGYFIVIIFGLFLVTA</sequence>
<name>A0A285X253_9FLAO</name>
<dbReference type="AlphaFoldDB" id="A0A285X253"/>
<dbReference type="Proteomes" id="UP000219193">
    <property type="component" value="Unassembled WGS sequence"/>
</dbReference>
<keyword evidence="1" id="KW-0472">Membrane</keyword>
<dbReference type="RefSeq" id="WP_097055153.1">
    <property type="nucleotide sequence ID" value="NZ_OCMF01000001.1"/>
</dbReference>
<feature type="transmembrane region" description="Helical" evidence="1">
    <location>
        <begin position="6"/>
        <end position="26"/>
    </location>
</feature>
<evidence type="ECO:0008006" key="4">
    <source>
        <dbReference type="Google" id="ProtNLM"/>
    </source>
</evidence>
<keyword evidence="3" id="KW-1185">Reference proteome</keyword>
<accession>A0A285X253</accession>
<feature type="transmembrane region" description="Helical" evidence="1">
    <location>
        <begin position="110"/>
        <end position="130"/>
    </location>
</feature>
<proteinExistence type="predicted"/>
<feature type="transmembrane region" description="Helical" evidence="1">
    <location>
        <begin position="47"/>
        <end position="78"/>
    </location>
</feature>
<dbReference type="OrthoDB" id="957977at2"/>
<organism evidence="2 3">
    <name type="scientific">Salinimicrobium sediminis</name>
    <dbReference type="NCBI Taxonomy" id="1343891"/>
    <lineage>
        <taxon>Bacteria</taxon>
        <taxon>Pseudomonadati</taxon>
        <taxon>Bacteroidota</taxon>
        <taxon>Flavobacteriia</taxon>
        <taxon>Flavobacteriales</taxon>
        <taxon>Flavobacteriaceae</taxon>
        <taxon>Salinimicrobium</taxon>
    </lineage>
</organism>
<evidence type="ECO:0000313" key="2">
    <source>
        <dbReference type="EMBL" id="SOC79423.1"/>
    </source>
</evidence>
<evidence type="ECO:0000313" key="3">
    <source>
        <dbReference type="Proteomes" id="UP000219193"/>
    </source>
</evidence>
<feature type="transmembrane region" description="Helical" evidence="1">
    <location>
        <begin position="84"/>
        <end position="103"/>
    </location>
</feature>
<reference evidence="3" key="1">
    <citation type="submission" date="2017-09" db="EMBL/GenBank/DDBJ databases">
        <authorList>
            <person name="Varghese N."/>
            <person name="Submissions S."/>
        </authorList>
    </citation>
    <scope>NUCLEOTIDE SEQUENCE [LARGE SCALE GENOMIC DNA]</scope>
    <source>
        <strain evidence="3">CGMCC 1.12641</strain>
    </source>
</reference>
<keyword evidence="1" id="KW-1133">Transmembrane helix</keyword>
<evidence type="ECO:0000256" key="1">
    <source>
        <dbReference type="SAM" id="Phobius"/>
    </source>
</evidence>
<protein>
    <recommendedName>
        <fullName evidence="4">DoxX family protein</fullName>
    </recommendedName>
</protein>
<keyword evidence="1" id="KW-0812">Transmembrane</keyword>
<dbReference type="EMBL" id="OCMF01000001">
    <property type="protein sequence ID" value="SOC79423.1"/>
    <property type="molecule type" value="Genomic_DNA"/>
</dbReference>
<gene>
    <name evidence="2" type="ORF">SAMN06296241_0947</name>
</gene>